<name>A0A061SGZ8_9CHLO</name>
<feature type="non-terminal residue" evidence="2">
    <location>
        <position position="1"/>
    </location>
</feature>
<gene>
    <name evidence="2" type="ORF">TSPGSL018_6434</name>
</gene>
<feature type="region of interest" description="Disordered" evidence="1">
    <location>
        <begin position="36"/>
        <end position="66"/>
    </location>
</feature>
<evidence type="ECO:0000313" key="2">
    <source>
        <dbReference type="EMBL" id="JAC82115.1"/>
    </source>
</evidence>
<dbReference type="AlphaFoldDB" id="A0A061SGZ8"/>
<evidence type="ECO:0000256" key="1">
    <source>
        <dbReference type="SAM" id="MobiDB-lite"/>
    </source>
</evidence>
<dbReference type="EMBL" id="GBEZ01002985">
    <property type="protein sequence ID" value="JAC82115.1"/>
    <property type="molecule type" value="Transcribed_RNA"/>
</dbReference>
<feature type="region of interest" description="Disordered" evidence="1">
    <location>
        <begin position="1"/>
        <end position="22"/>
    </location>
</feature>
<sequence length="66" mass="6783">STGEPPKAEFLGSGGETASLNFSATGTSEYAGAEARLQGEGASARRRKPAPFLTAQGRCQRGANRV</sequence>
<organism evidence="2">
    <name type="scientific">Tetraselmis sp. GSL018</name>
    <dbReference type="NCBI Taxonomy" id="582737"/>
    <lineage>
        <taxon>Eukaryota</taxon>
        <taxon>Viridiplantae</taxon>
        <taxon>Chlorophyta</taxon>
        <taxon>core chlorophytes</taxon>
        <taxon>Chlorodendrophyceae</taxon>
        <taxon>Chlorodendrales</taxon>
        <taxon>Chlorodendraceae</taxon>
        <taxon>Tetraselmis</taxon>
    </lineage>
</organism>
<proteinExistence type="predicted"/>
<reference evidence="2" key="1">
    <citation type="submission" date="2014-05" db="EMBL/GenBank/DDBJ databases">
        <title>The transcriptome of the halophilic microalga Tetraselmis sp. GSL018 isolated from the Great Salt Lake, Utah.</title>
        <authorList>
            <person name="Jinkerson R.E."/>
            <person name="D'Adamo S."/>
            <person name="Posewitz M.C."/>
        </authorList>
    </citation>
    <scope>NUCLEOTIDE SEQUENCE</scope>
    <source>
        <strain evidence="2">GSL018</strain>
    </source>
</reference>
<accession>A0A061SGZ8</accession>
<feature type="non-terminal residue" evidence="2">
    <location>
        <position position="66"/>
    </location>
</feature>
<protein>
    <submittedName>
        <fullName evidence="2">Uncharacterized protein</fullName>
    </submittedName>
</protein>